<evidence type="ECO:0000259" key="3">
    <source>
        <dbReference type="PROSITE" id="PS50158"/>
    </source>
</evidence>
<organism evidence="4 5">
    <name type="scientific">Lasius niger</name>
    <name type="common">Black garden ant</name>
    <dbReference type="NCBI Taxonomy" id="67767"/>
    <lineage>
        <taxon>Eukaryota</taxon>
        <taxon>Metazoa</taxon>
        <taxon>Ecdysozoa</taxon>
        <taxon>Arthropoda</taxon>
        <taxon>Hexapoda</taxon>
        <taxon>Insecta</taxon>
        <taxon>Pterygota</taxon>
        <taxon>Neoptera</taxon>
        <taxon>Endopterygota</taxon>
        <taxon>Hymenoptera</taxon>
        <taxon>Apocrita</taxon>
        <taxon>Aculeata</taxon>
        <taxon>Formicoidea</taxon>
        <taxon>Formicidae</taxon>
        <taxon>Formicinae</taxon>
        <taxon>Lasius</taxon>
        <taxon>Lasius</taxon>
    </lineage>
</organism>
<dbReference type="SUPFAM" id="SSF57756">
    <property type="entry name" value="Retrovirus zinc finger-like domains"/>
    <property type="match status" value="1"/>
</dbReference>
<dbReference type="GO" id="GO:0008270">
    <property type="term" value="F:zinc ion binding"/>
    <property type="evidence" value="ECO:0007669"/>
    <property type="project" value="UniProtKB-KW"/>
</dbReference>
<feature type="compositionally biased region" description="Polar residues" evidence="2">
    <location>
        <begin position="59"/>
        <end position="74"/>
    </location>
</feature>
<name>A0A0J7K8B9_LASNI</name>
<keyword evidence="5" id="KW-1185">Reference proteome</keyword>
<dbReference type="InterPro" id="IPR036875">
    <property type="entry name" value="Znf_CCHC_sf"/>
</dbReference>
<dbReference type="InterPro" id="IPR001878">
    <property type="entry name" value="Znf_CCHC"/>
</dbReference>
<keyword evidence="1" id="KW-0479">Metal-binding</keyword>
<dbReference type="CDD" id="cd20335">
    <property type="entry name" value="BRcat_RBR"/>
    <property type="match status" value="1"/>
</dbReference>
<dbReference type="PaxDb" id="67767-A0A0J7K8B9"/>
<dbReference type="GO" id="GO:0003676">
    <property type="term" value="F:nucleic acid binding"/>
    <property type="evidence" value="ECO:0007669"/>
    <property type="project" value="InterPro"/>
</dbReference>
<feature type="region of interest" description="Disordered" evidence="2">
    <location>
        <begin position="47"/>
        <end position="74"/>
    </location>
</feature>
<gene>
    <name evidence="4" type="ORF">RF55_14411</name>
</gene>
<dbReference type="Pfam" id="PF00098">
    <property type="entry name" value="zf-CCHC"/>
    <property type="match status" value="2"/>
</dbReference>
<protein>
    <recommendedName>
        <fullName evidence="3">CCHC-type domain-containing protein</fullName>
    </recommendedName>
</protein>
<dbReference type="SMART" id="SM00343">
    <property type="entry name" value="ZnF_C2HC"/>
    <property type="match status" value="2"/>
</dbReference>
<evidence type="ECO:0000256" key="2">
    <source>
        <dbReference type="SAM" id="MobiDB-lite"/>
    </source>
</evidence>
<accession>A0A0J7K8B9</accession>
<dbReference type="EMBL" id="LBMM01011887">
    <property type="protein sequence ID" value="KMQ86572.1"/>
    <property type="molecule type" value="Genomic_DNA"/>
</dbReference>
<evidence type="ECO:0000256" key="1">
    <source>
        <dbReference type="PROSITE-ProRule" id="PRU00047"/>
    </source>
</evidence>
<sequence length="382" mass="42413">MERERLETMTFEQLRDEASKYQVPLSTDRDRLIENILGFWQRNSADSVVPRTAPPSKEVSGSRTGLINNPSGQSTSADIATVAESQEQLAIRQIADTLNVCLAQQRYMMEELKALSSRGASNIPESAQEREVPQPLHKSRNSSDDENVVVWTQRVDKVARVHGATDDVTLLAASGKLTKTAKAWYDIQSGEVLESWSSLKQEIVKMFDRQVSFMMAMQKIEARRWLPHKESFDQYAMEKLTLIHTLNLPARDVISLLIGGIQQSSLRAAALTLTSQSLDKFLEAMRRITAGMSDCNKKPFSNSKNGKAKDITCKTCGKKGHLQQDCRNAERVCNYCKGSGHWKADCPKLKKSSDGDNILDRRGQGISGGADYIGSSHGDGAM</sequence>
<proteinExistence type="predicted"/>
<evidence type="ECO:0000313" key="5">
    <source>
        <dbReference type="Proteomes" id="UP000036403"/>
    </source>
</evidence>
<dbReference type="Proteomes" id="UP000036403">
    <property type="component" value="Unassembled WGS sequence"/>
</dbReference>
<dbReference type="PROSITE" id="PS50158">
    <property type="entry name" value="ZF_CCHC"/>
    <property type="match status" value="1"/>
</dbReference>
<evidence type="ECO:0000313" key="4">
    <source>
        <dbReference type="EMBL" id="KMQ86572.1"/>
    </source>
</evidence>
<reference evidence="4 5" key="1">
    <citation type="submission" date="2015-04" db="EMBL/GenBank/DDBJ databases">
        <title>Lasius niger genome sequencing.</title>
        <authorList>
            <person name="Konorov E.A."/>
            <person name="Nikitin M.A."/>
            <person name="Kirill M.V."/>
            <person name="Chang P."/>
        </authorList>
    </citation>
    <scope>NUCLEOTIDE SEQUENCE [LARGE SCALE GENOMIC DNA]</scope>
    <source>
        <tissue evidence="4">Whole</tissue>
    </source>
</reference>
<keyword evidence="1" id="KW-0863">Zinc-finger</keyword>
<comment type="caution">
    <text evidence="4">The sequence shown here is derived from an EMBL/GenBank/DDBJ whole genome shotgun (WGS) entry which is preliminary data.</text>
</comment>
<feature type="domain" description="CCHC-type" evidence="3">
    <location>
        <begin position="313"/>
        <end position="328"/>
    </location>
</feature>
<dbReference type="Gene3D" id="4.10.60.10">
    <property type="entry name" value="Zinc finger, CCHC-type"/>
    <property type="match status" value="1"/>
</dbReference>
<keyword evidence="1" id="KW-0862">Zinc</keyword>
<dbReference type="AlphaFoldDB" id="A0A0J7K8B9"/>
<feature type="region of interest" description="Disordered" evidence="2">
    <location>
        <begin position="119"/>
        <end position="145"/>
    </location>
</feature>
<dbReference type="OrthoDB" id="7555284at2759"/>